<dbReference type="SUPFAM" id="SSF52058">
    <property type="entry name" value="L domain-like"/>
    <property type="match status" value="1"/>
</dbReference>
<keyword evidence="6" id="KW-1185">Reference proteome</keyword>
<keyword evidence="2" id="KW-0677">Repeat</keyword>
<reference evidence="5" key="2">
    <citation type="submission" date="2022-10" db="EMBL/GenBank/DDBJ databases">
        <authorList>
            <consortium name="ENA_rothamsted_submissions"/>
            <consortium name="culmorum"/>
            <person name="King R."/>
        </authorList>
    </citation>
    <scope>NUCLEOTIDE SEQUENCE</scope>
</reference>
<dbReference type="InterPro" id="IPR001611">
    <property type="entry name" value="Leu-rich_rpt"/>
</dbReference>
<feature type="signal peptide" evidence="4">
    <location>
        <begin position="1"/>
        <end position="18"/>
    </location>
</feature>
<reference evidence="5" key="1">
    <citation type="submission" date="2022-01" db="EMBL/GenBank/DDBJ databases">
        <authorList>
            <person name="King R."/>
        </authorList>
    </citation>
    <scope>NUCLEOTIDE SEQUENCE</scope>
</reference>
<proteinExistence type="predicted"/>
<protein>
    <submittedName>
        <fullName evidence="5">Uncharacterized protein</fullName>
    </submittedName>
</protein>
<evidence type="ECO:0000256" key="3">
    <source>
        <dbReference type="SAM" id="MobiDB-lite"/>
    </source>
</evidence>
<gene>
    <name evidence="5" type="ORF">CHIRRI_LOCUS15098</name>
</gene>
<keyword evidence="1" id="KW-0433">Leucine-rich repeat</keyword>
<dbReference type="InterPro" id="IPR003591">
    <property type="entry name" value="Leu-rich_rpt_typical-subtyp"/>
</dbReference>
<keyword evidence="4" id="KW-0732">Signal</keyword>
<feature type="region of interest" description="Disordered" evidence="3">
    <location>
        <begin position="253"/>
        <end position="277"/>
    </location>
</feature>
<evidence type="ECO:0000256" key="2">
    <source>
        <dbReference type="ARBA" id="ARBA00022737"/>
    </source>
</evidence>
<dbReference type="GO" id="GO:0005615">
    <property type="term" value="C:extracellular space"/>
    <property type="evidence" value="ECO:0007669"/>
    <property type="project" value="TreeGrafter"/>
</dbReference>
<dbReference type="InterPro" id="IPR050333">
    <property type="entry name" value="SLRP"/>
</dbReference>
<dbReference type="Pfam" id="PF13855">
    <property type="entry name" value="LRR_8"/>
    <property type="match status" value="1"/>
</dbReference>
<name>A0A9N9SA58_9DIPT</name>
<dbReference type="InterPro" id="IPR032675">
    <property type="entry name" value="LRR_dom_sf"/>
</dbReference>
<feature type="chain" id="PRO_5040480955" evidence="4">
    <location>
        <begin position="19"/>
        <end position="277"/>
    </location>
</feature>
<evidence type="ECO:0000313" key="6">
    <source>
        <dbReference type="Proteomes" id="UP001153620"/>
    </source>
</evidence>
<dbReference type="OrthoDB" id="6750714at2759"/>
<organism evidence="5 6">
    <name type="scientific">Chironomus riparius</name>
    <dbReference type="NCBI Taxonomy" id="315576"/>
    <lineage>
        <taxon>Eukaryota</taxon>
        <taxon>Metazoa</taxon>
        <taxon>Ecdysozoa</taxon>
        <taxon>Arthropoda</taxon>
        <taxon>Hexapoda</taxon>
        <taxon>Insecta</taxon>
        <taxon>Pterygota</taxon>
        <taxon>Neoptera</taxon>
        <taxon>Endopterygota</taxon>
        <taxon>Diptera</taxon>
        <taxon>Nematocera</taxon>
        <taxon>Chironomoidea</taxon>
        <taxon>Chironomidae</taxon>
        <taxon>Chironominae</taxon>
        <taxon>Chironomus</taxon>
    </lineage>
</organism>
<evidence type="ECO:0000313" key="5">
    <source>
        <dbReference type="EMBL" id="CAG9812293.1"/>
    </source>
</evidence>
<accession>A0A9N9SA58</accession>
<dbReference type="AlphaFoldDB" id="A0A9N9SA58"/>
<dbReference type="Proteomes" id="UP001153620">
    <property type="component" value="Chromosome 4"/>
</dbReference>
<evidence type="ECO:0000256" key="1">
    <source>
        <dbReference type="ARBA" id="ARBA00022614"/>
    </source>
</evidence>
<dbReference type="Pfam" id="PF00560">
    <property type="entry name" value="LRR_1"/>
    <property type="match status" value="1"/>
</dbReference>
<dbReference type="SMART" id="SM00369">
    <property type="entry name" value="LRR_TYP"/>
    <property type="match status" value="4"/>
</dbReference>
<feature type="compositionally biased region" description="Acidic residues" evidence="3">
    <location>
        <begin position="254"/>
        <end position="277"/>
    </location>
</feature>
<dbReference type="PANTHER" id="PTHR45712">
    <property type="entry name" value="AGAP008170-PA"/>
    <property type="match status" value="1"/>
</dbReference>
<evidence type="ECO:0000256" key="4">
    <source>
        <dbReference type="SAM" id="SignalP"/>
    </source>
</evidence>
<sequence>MKIFFFLLTISMVANSRAYHDSECIFYRHMKPVEGLNFLVCTIGVSLPQHIPLVQRIGNEPIKGLLIGDSSQVADDSLFGTFSSVTYYGLLRHNIEHITKESMDYLTHLEGFDVSNGKLMKIDYDSFQDIVYLKDLDLSKNNLDYLHPQIFSTLAFLEKINLSGNQLAAIEADMFGSNKKLSLINLRENRIAFVAPRSFEFNNELRELYLNGNLCINVDYKQPRIQTLRYIFLNQCKETAEIIDMLSDKRNEAESIDYEDEKTQDELNQEEQAQDVQ</sequence>
<dbReference type="PANTHER" id="PTHR45712:SF22">
    <property type="entry name" value="INSULIN-LIKE GROWTH FACTOR-BINDING PROTEIN COMPLEX ACID LABILE SUBUNIT"/>
    <property type="match status" value="1"/>
</dbReference>
<dbReference type="Gene3D" id="3.80.10.10">
    <property type="entry name" value="Ribonuclease Inhibitor"/>
    <property type="match status" value="1"/>
</dbReference>
<dbReference type="EMBL" id="OU895880">
    <property type="protein sequence ID" value="CAG9812293.1"/>
    <property type="molecule type" value="Genomic_DNA"/>
</dbReference>